<sequence>MYQANVFGDKLYHATSEGYGDSIELFGQTNEGDTPMSLVVIALGACVTMCIQGFYKRKYAIEVMPITVSTSFENDRFNQTIQLPEKLEEETEQALLAYISRSCNVKKVLRQDLVFNIKFTY</sequence>
<dbReference type="OMA" id="FAKYQGI"/>
<dbReference type="EMBL" id="JARQAG010000001">
    <property type="protein sequence ID" value="MDT2730969.1"/>
    <property type="molecule type" value="Genomic_DNA"/>
</dbReference>
<dbReference type="AlphaFoldDB" id="A0A0E2UC09"/>
<feature type="transmembrane region" description="Helical" evidence="1">
    <location>
        <begin position="36"/>
        <end position="55"/>
    </location>
</feature>
<dbReference type="Gene3D" id="3.30.300.20">
    <property type="match status" value="1"/>
</dbReference>
<dbReference type="EMBL" id="NSGR01000008">
    <property type="protein sequence ID" value="PCH12150.1"/>
    <property type="molecule type" value="Genomic_DNA"/>
</dbReference>
<evidence type="ECO:0000313" key="4">
    <source>
        <dbReference type="Proteomes" id="UP000217465"/>
    </source>
</evidence>
<dbReference type="InterPro" id="IPR003718">
    <property type="entry name" value="OsmC/Ohr_fam"/>
</dbReference>
<evidence type="ECO:0000313" key="3">
    <source>
        <dbReference type="EMBL" id="PCH12150.1"/>
    </source>
</evidence>
<organism evidence="3 4">
    <name type="scientific">Streptococcus parauberis</name>
    <dbReference type="NCBI Taxonomy" id="1348"/>
    <lineage>
        <taxon>Bacteria</taxon>
        <taxon>Bacillati</taxon>
        <taxon>Bacillota</taxon>
        <taxon>Bacilli</taxon>
        <taxon>Lactobacillales</taxon>
        <taxon>Streptococcaceae</taxon>
        <taxon>Streptococcus</taxon>
    </lineage>
</organism>
<dbReference type="eggNOG" id="COG1765">
    <property type="taxonomic scope" value="Bacteria"/>
</dbReference>
<gene>
    <name evidence="3" type="ORF">A9Y57_00865</name>
    <name evidence="2" type="ORF">P7G31_01715</name>
</gene>
<proteinExistence type="predicted"/>
<reference evidence="2" key="2">
    <citation type="submission" date="2023-03" db="EMBL/GenBank/DDBJ databases">
        <authorList>
            <person name="Shen W."/>
            <person name="Cai J."/>
        </authorList>
    </citation>
    <scope>NUCLEOTIDE SEQUENCE</scope>
    <source>
        <strain evidence="2">P82-2</strain>
    </source>
</reference>
<protein>
    <submittedName>
        <fullName evidence="2">OsmC family protein</fullName>
    </submittedName>
    <submittedName>
        <fullName evidence="3">OsmC-like protein</fullName>
    </submittedName>
</protein>
<accession>A0A0E2UC09</accession>
<dbReference type="STRING" id="936154.STP_0508"/>
<dbReference type="SUPFAM" id="SSF82784">
    <property type="entry name" value="OsmC-like"/>
    <property type="match status" value="1"/>
</dbReference>
<evidence type="ECO:0000256" key="1">
    <source>
        <dbReference type="SAM" id="Phobius"/>
    </source>
</evidence>
<reference evidence="3 4" key="1">
    <citation type="submission" date="2016-06" db="EMBL/GenBank/DDBJ databases">
        <authorList>
            <person name="Haines A.N."/>
            <person name="Council K.R."/>
        </authorList>
    </citation>
    <scope>NUCLEOTIDE SEQUENCE [LARGE SCALE GENOMIC DNA]</scope>
    <source>
        <strain evidence="3 4">SP158-29</strain>
    </source>
</reference>
<keyword evidence="1" id="KW-0812">Transmembrane</keyword>
<name>A0A0E2UC09_9STRE</name>
<evidence type="ECO:0000313" key="2">
    <source>
        <dbReference type="EMBL" id="MDT2730969.1"/>
    </source>
</evidence>
<keyword evidence="1" id="KW-1133">Transmembrane helix</keyword>
<dbReference type="Proteomes" id="UP000217465">
    <property type="component" value="Unassembled WGS sequence"/>
</dbReference>
<dbReference type="RefSeq" id="WP_003106515.1">
    <property type="nucleotide sequence ID" value="NZ_BAWT01000007.1"/>
</dbReference>
<dbReference type="InterPro" id="IPR015946">
    <property type="entry name" value="KH_dom-like_a/b"/>
</dbReference>
<dbReference type="InterPro" id="IPR036102">
    <property type="entry name" value="OsmC/Ohrsf"/>
</dbReference>
<dbReference type="OrthoDB" id="2990196at2"/>
<keyword evidence="1" id="KW-0472">Membrane</keyword>
<dbReference type="Proteomes" id="UP001180515">
    <property type="component" value="Unassembled WGS sequence"/>
</dbReference>
<comment type="caution">
    <text evidence="3">The sequence shown here is derived from an EMBL/GenBank/DDBJ whole genome shotgun (WGS) entry which is preliminary data.</text>
</comment>
<dbReference type="Pfam" id="PF02566">
    <property type="entry name" value="OsmC"/>
    <property type="match status" value="1"/>
</dbReference>